<dbReference type="AlphaFoldDB" id="A0A521ARQ8"/>
<dbReference type="Proteomes" id="UP000317315">
    <property type="component" value="Unassembled WGS sequence"/>
</dbReference>
<proteinExistence type="predicted"/>
<gene>
    <name evidence="1" type="ORF">SAMN06269117_10289</name>
</gene>
<sequence>MKRIVPLIVLLPLTAYGFQISGETGGYSVKLKGNYKRQVGFERWKGKKGGYYYRLDLKESFHLGKSADFFLSVTTGSTKVPYESILTSERDKLFYGGFKTFNIKELYLIKRGFIWRKLTLKAGKQEFRIPGLIKDCLWGGSFIYQLNKNFSIYWNQIAGYEGKYLLFSGDEDDVDISQFGVNWKGLNLGFYRIMDARGNLSGISKGGVYGEYSKKGFKTSLFSQNGKWGGISRLDLNVIEIKAGYSQRGTTSYGYGEDWENSALIFKPSFSGVRFLSLSFSPYRFLRVNLSRFEKSSGRQIGNEVGGELRYPIYRGELFLRGAVGSHNSYALFGGYRWGVNNLEKFPPANFSVKNYFSISGEYSDLPRRRYRPQIDFDGWDRAKHVGYWHTTYKLSLKSENLRFKVSTGRNTKVDYVVWGNTSDNFLYQKSHGKLWHLEELNYSFRNFRLGLQPFEIKGVMKDYLSGILYETSELKAGALYHKERSQLGVYTLSYKNLSYVFLSNGYRSNSLLSLYLKAFGLTASLSKEWGKGQSGEWGVLLETKRKLFGNELTVRYRVHSKKFSTYGVREYYRDDGLTVRPGEGDERYLKILIERPLNYKFSPKLGFIYNRLYRFSGDFVSQEFGISISFKPCRSGTFSLLGALGTNGSYYEGVKFSVSW</sequence>
<dbReference type="RefSeq" id="WP_142933727.1">
    <property type="nucleotide sequence ID" value="NZ_FXTM01000002.1"/>
</dbReference>
<dbReference type="OrthoDB" id="10234at2"/>
<reference evidence="1 2" key="1">
    <citation type="submission" date="2017-05" db="EMBL/GenBank/DDBJ databases">
        <authorList>
            <person name="Varghese N."/>
            <person name="Submissions S."/>
        </authorList>
    </citation>
    <scope>NUCLEOTIDE SEQUENCE [LARGE SCALE GENOMIC DNA]</scope>
    <source>
        <strain evidence="1 2">DSM 16304</strain>
    </source>
</reference>
<protein>
    <submittedName>
        <fullName evidence="1">Uncharacterized protein</fullName>
    </submittedName>
</protein>
<dbReference type="EMBL" id="FXTM01000002">
    <property type="protein sequence ID" value="SMO37451.1"/>
    <property type="molecule type" value="Genomic_DNA"/>
</dbReference>
<accession>A0A521ARQ8</accession>
<keyword evidence="2" id="KW-1185">Reference proteome</keyword>
<organism evidence="1 2">
    <name type="scientific">Balnearium lithotrophicum</name>
    <dbReference type="NCBI Taxonomy" id="223788"/>
    <lineage>
        <taxon>Bacteria</taxon>
        <taxon>Pseudomonadati</taxon>
        <taxon>Aquificota</taxon>
        <taxon>Aquificia</taxon>
        <taxon>Desulfurobacteriales</taxon>
        <taxon>Desulfurobacteriaceae</taxon>
        <taxon>Balnearium</taxon>
    </lineage>
</organism>
<evidence type="ECO:0000313" key="2">
    <source>
        <dbReference type="Proteomes" id="UP000317315"/>
    </source>
</evidence>
<name>A0A521ARQ8_9BACT</name>
<evidence type="ECO:0000313" key="1">
    <source>
        <dbReference type="EMBL" id="SMO37451.1"/>
    </source>
</evidence>